<dbReference type="Proteomes" id="UP000267223">
    <property type="component" value="Unassembled WGS sequence"/>
</dbReference>
<keyword evidence="2" id="KW-0732">Signal</keyword>
<feature type="chain" id="PRO_5018098207" evidence="2">
    <location>
        <begin position="22"/>
        <end position="221"/>
    </location>
</feature>
<evidence type="ECO:0000313" key="3">
    <source>
        <dbReference type="EMBL" id="RNI38830.1"/>
    </source>
</evidence>
<protein>
    <submittedName>
        <fullName evidence="3">Uncharacterized protein</fullName>
    </submittedName>
</protein>
<feature type="signal peptide" evidence="2">
    <location>
        <begin position="1"/>
        <end position="21"/>
    </location>
</feature>
<organism evidence="3 4">
    <name type="scientific">Hanamia caeni</name>
    <dbReference type="NCBI Taxonomy" id="2294116"/>
    <lineage>
        <taxon>Bacteria</taxon>
        <taxon>Pseudomonadati</taxon>
        <taxon>Bacteroidota</taxon>
        <taxon>Chitinophagia</taxon>
        <taxon>Chitinophagales</taxon>
        <taxon>Chitinophagaceae</taxon>
        <taxon>Hanamia</taxon>
    </lineage>
</organism>
<keyword evidence="4" id="KW-1185">Reference proteome</keyword>
<evidence type="ECO:0000313" key="4">
    <source>
        <dbReference type="Proteomes" id="UP000267223"/>
    </source>
</evidence>
<evidence type="ECO:0000256" key="2">
    <source>
        <dbReference type="SAM" id="SignalP"/>
    </source>
</evidence>
<dbReference type="EMBL" id="RJJR01000002">
    <property type="protein sequence ID" value="RNI38830.1"/>
    <property type="molecule type" value="Genomic_DNA"/>
</dbReference>
<reference evidence="3 4" key="1">
    <citation type="submission" date="2018-11" db="EMBL/GenBank/DDBJ databases">
        <title>Draft genome sequence of Ferruginibacter sp. BO-59.</title>
        <authorList>
            <person name="Im W.T."/>
        </authorList>
    </citation>
    <scope>NUCLEOTIDE SEQUENCE [LARGE SCALE GENOMIC DNA]</scope>
    <source>
        <strain evidence="3 4">BO-59</strain>
    </source>
</reference>
<evidence type="ECO:0000256" key="1">
    <source>
        <dbReference type="SAM" id="MobiDB-lite"/>
    </source>
</evidence>
<feature type="region of interest" description="Disordered" evidence="1">
    <location>
        <begin position="190"/>
        <end position="221"/>
    </location>
</feature>
<dbReference type="RefSeq" id="WP_123119393.1">
    <property type="nucleotide sequence ID" value="NZ_RJJR01000002.1"/>
</dbReference>
<name>A0A3M9NM10_9BACT</name>
<gene>
    <name evidence="3" type="ORF">EFY79_03985</name>
</gene>
<accession>A0A3M9NM10</accession>
<dbReference type="OrthoDB" id="672645at2"/>
<dbReference type="AlphaFoldDB" id="A0A3M9NM10"/>
<proteinExistence type="predicted"/>
<comment type="caution">
    <text evidence="3">The sequence shown here is derived from an EMBL/GenBank/DDBJ whole genome shotgun (WGS) entry which is preliminary data.</text>
</comment>
<sequence length="221" mass="24872">MKYIFTIFVALLSCAFAFAQAPMPTTAEYNGQKYPSYIMQYNLPPDETKDVIVNKLKSEGYSASKSKGYLVYRNTRLKDLNADEPQDVLFKIERKSRKEKDKSIVTMIATKAGAIPEDKVKGAKSVAAIEPSANSVAFMNSFQGNINLSAYNLAITKQQDEVDKAEKKLKSLQQDQSKMEKKIKSLQDDLAKNKNDQEKQTEEIAKQKSILDQKRAAKPTE</sequence>